<dbReference type="KEGG" id="lbt:AYR52_05020"/>
<dbReference type="AlphaFoldDB" id="A0A192H1S8"/>
<keyword evidence="2" id="KW-1185">Reference proteome</keyword>
<dbReference type="Proteomes" id="UP000078582">
    <property type="component" value="Chromosome"/>
</dbReference>
<proteinExistence type="predicted"/>
<name>A0A192H1S8_9LACO</name>
<dbReference type="RefSeq" id="WP_068224680.1">
    <property type="nucleotide sequence ID" value="NZ_CP014623.1"/>
</dbReference>
<accession>A0A192H1S8</accession>
<organism evidence="1 2">
    <name type="scientific">Loigolactobacillus backii</name>
    <dbReference type="NCBI Taxonomy" id="375175"/>
    <lineage>
        <taxon>Bacteria</taxon>
        <taxon>Bacillati</taxon>
        <taxon>Bacillota</taxon>
        <taxon>Bacilli</taxon>
        <taxon>Lactobacillales</taxon>
        <taxon>Lactobacillaceae</taxon>
        <taxon>Loigolactobacillus</taxon>
    </lineage>
</organism>
<protein>
    <submittedName>
        <fullName evidence="1">Uncharacterized protein</fullName>
    </submittedName>
</protein>
<dbReference type="EMBL" id="CP014873">
    <property type="protein sequence ID" value="ANK62764.1"/>
    <property type="molecule type" value="Genomic_DNA"/>
</dbReference>
<dbReference type="OrthoDB" id="2308943at2"/>
<sequence length="62" mass="7295">MNHWIFVVYFADYTADESSFEILRAFTTEKRAKEFVTMLTAAPFERHSLDSGAYHYKKVTLI</sequence>
<dbReference type="GeneID" id="42982272"/>
<gene>
    <name evidence="1" type="ORF">AYR53_08385</name>
</gene>
<evidence type="ECO:0000313" key="1">
    <source>
        <dbReference type="EMBL" id="ANK62764.1"/>
    </source>
</evidence>
<reference evidence="1 2" key="1">
    <citation type="submission" date="2016-03" db="EMBL/GenBank/DDBJ databases">
        <title>Pediococcus and Lactobacillus from brewery environment - whole genome sequencing and assembly.</title>
        <authorList>
            <person name="Behr J."/>
            <person name="Geissler A.J."/>
            <person name="Vogel R.F."/>
        </authorList>
    </citation>
    <scope>NUCLEOTIDE SEQUENCE [LARGE SCALE GENOMIC DNA]</scope>
    <source>
        <strain evidence="1 2">TMW 1.1989</strain>
    </source>
</reference>
<evidence type="ECO:0000313" key="2">
    <source>
        <dbReference type="Proteomes" id="UP000078582"/>
    </source>
</evidence>